<dbReference type="GeneID" id="24172278"/>
<dbReference type="Proteomes" id="UP000033005">
    <property type="component" value="Segment"/>
</dbReference>
<keyword evidence="5" id="KW-1185">Reference proteome</keyword>
<protein>
    <submittedName>
        <fullName evidence="1">Uncharacterized protein</fullName>
    </submittedName>
</protein>
<dbReference type="EMBL" id="KJ019094">
    <property type="protein sequence ID" value="AIX29815.1"/>
    <property type="molecule type" value="Genomic_DNA"/>
</dbReference>
<evidence type="ECO:0000313" key="5">
    <source>
        <dbReference type="Proteomes" id="UP000185283"/>
    </source>
</evidence>
<proteinExistence type="predicted"/>
<dbReference type="EMBL" id="KJ019054">
    <property type="protein sequence ID" value="AIX20600.1"/>
    <property type="molecule type" value="Genomic_DNA"/>
</dbReference>
<dbReference type="Proteomes" id="UP000185284">
    <property type="component" value="Segment"/>
</dbReference>
<evidence type="ECO:0000313" key="4">
    <source>
        <dbReference type="Proteomes" id="UP000033005"/>
    </source>
</evidence>
<reference evidence="4 5" key="1">
    <citation type="submission" date="2013-12" db="EMBL/GenBank/DDBJ databases">
        <title>Ecological redundancy of diverse viral populations within a natural community.</title>
        <authorList>
            <person name="Gregory A.C."/>
            <person name="LaButti K."/>
            <person name="Copeland A."/>
            <person name="Woyke T."/>
            <person name="Sullivan M.B."/>
        </authorList>
    </citation>
    <scope>NUCLEOTIDE SEQUENCE [LARGE SCALE GENOMIC DNA]</scope>
    <source>
        <strain evidence="3">Syn7803C2</strain>
        <strain evidence="1">Syn7803C85</strain>
        <strain evidence="2">Syn7803US33</strain>
    </source>
</reference>
<evidence type="ECO:0000313" key="3">
    <source>
        <dbReference type="EMBL" id="AIX45053.1"/>
    </source>
</evidence>
<organism evidence="1 5">
    <name type="scientific">Synechococcus phage ACG-2014e</name>
    <dbReference type="NCBI Taxonomy" id="1493510"/>
    <lineage>
        <taxon>Viruses</taxon>
        <taxon>Duplodnaviria</taxon>
        <taxon>Heunggongvirae</taxon>
        <taxon>Uroviricota</taxon>
        <taxon>Caudoviricetes</taxon>
        <taxon>Pantevenvirales</taxon>
        <taxon>Kyanoviridae</taxon>
        <taxon>Chalconvirus</taxon>
        <taxon>Chalconvirus acg2014e</taxon>
    </lineage>
</organism>
<dbReference type="KEGG" id="vg:24172278"/>
<dbReference type="EMBL" id="KJ019156">
    <property type="protein sequence ID" value="AIX45053.1"/>
    <property type="molecule type" value="Genomic_DNA"/>
</dbReference>
<name>A0A0E3F5C0_9CAUD</name>
<evidence type="ECO:0000313" key="2">
    <source>
        <dbReference type="EMBL" id="AIX29815.1"/>
    </source>
</evidence>
<accession>A0A0E3F5C0</accession>
<dbReference type="OrthoDB" id="27553at10239"/>
<sequence>MKCEVTLYVAGTVFKEQVIARNYEEARQTAVARNPTAKIVSVTAVFK</sequence>
<dbReference type="RefSeq" id="YP_009134636.1">
    <property type="nucleotide sequence ID" value="NC_026928.1"/>
</dbReference>
<dbReference type="Proteomes" id="UP000185283">
    <property type="component" value="Segment"/>
</dbReference>
<evidence type="ECO:0000313" key="1">
    <source>
        <dbReference type="EMBL" id="AIX20600.1"/>
    </source>
</evidence>
<gene>
    <name evidence="3" type="ORF">Syn7803C2_134</name>
    <name evidence="1" type="ORF">Syn7803C85_137</name>
    <name evidence="2" type="ORF">Syn7803US33_134</name>
</gene>